<organism evidence="1 2">
    <name type="scientific">Afipia carboxidovorans (strain ATCC 49405 / DSM 1227 / KCTC 32145 / OM5)</name>
    <name type="common">Oligotropha carboxidovorans</name>
    <dbReference type="NCBI Taxonomy" id="504832"/>
    <lineage>
        <taxon>Bacteria</taxon>
        <taxon>Pseudomonadati</taxon>
        <taxon>Pseudomonadota</taxon>
        <taxon>Alphaproteobacteria</taxon>
        <taxon>Hyphomicrobiales</taxon>
        <taxon>Nitrobacteraceae</taxon>
        <taxon>Afipia</taxon>
    </lineage>
</organism>
<dbReference type="STRING" id="504832.OCA5_c18990"/>
<dbReference type="InterPro" id="IPR018912">
    <property type="entry name" value="DUF2478"/>
</dbReference>
<dbReference type="HOGENOM" id="CLU_106681_1_0_5"/>
<accession>B6JEC9</accession>
<protein>
    <recommendedName>
        <fullName evidence="3">DUF2478 domain-containing protein</fullName>
    </recommendedName>
</protein>
<reference evidence="1 2" key="1">
    <citation type="journal article" date="2011" name="J. Bacteriol.">
        <title>Complete genome sequences of the chemolithoautotrophic Oligotropha carboxidovorans strains OM4 and OM5.</title>
        <authorList>
            <person name="Volland S."/>
            <person name="Rachinger M."/>
            <person name="Strittmatter A."/>
            <person name="Daniel R."/>
            <person name="Gottschalk G."/>
            <person name="Meyer O."/>
        </authorList>
    </citation>
    <scope>NUCLEOTIDE SEQUENCE [LARGE SCALE GENOMIC DNA]</scope>
    <source>
        <strain evidence="2">ATCC 49405 / DSM 1227 / KCTC 32145 / OM5</strain>
    </source>
</reference>
<gene>
    <name evidence="1" type="ordered locus">OCA5_c18990</name>
</gene>
<dbReference type="Proteomes" id="UP000007730">
    <property type="component" value="Chromosome"/>
</dbReference>
<sequence>MSLSDTIATVIGPDSQAIQSLFEAQINEWRAAGIKAVGLLGEAHALPNRSCAAGFLRDITTDERFAMYLATPPANTSCHLAADGVEAACKALLGQIEDCDVVVLSKFGKLEEAGGGLRPAFEVAALAGKPILTTVSEKHRDAWAAFTGGTTMIPDTRAAIQSWWEGLKTDDTITA</sequence>
<dbReference type="AlphaFoldDB" id="B6JEC9"/>
<dbReference type="KEGG" id="ocg:OCA5_c18990"/>
<dbReference type="eggNOG" id="COG1618">
    <property type="taxonomic scope" value="Bacteria"/>
</dbReference>
<evidence type="ECO:0000313" key="2">
    <source>
        <dbReference type="Proteomes" id="UP000007730"/>
    </source>
</evidence>
<name>B6JEC9_AFIC5</name>
<dbReference type="PATRIC" id="fig|504832.7.peg.2022"/>
<proteinExistence type="predicted"/>
<evidence type="ECO:0008006" key="3">
    <source>
        <dbReference type="Google" id="ProtNLM"/>
    </source>
</evidence>
<evidence type="ECO:0000313" key="1">
    <source>
        <dbReference type="EMBL" id="AEI06611.1"/>
    </source>
</evidence>
<dbReference type="RefSeq" id="WP_012563272.1">
    <property type="nucleotide sequence ID" value="NC_011386.1"/>
</dbReference>
<dbReference type="EMBL" id="CP002826">
    <property type="protein sequence ID" value="AEI06611.1"/>
    <property type="molecule type" value="Genomic_DNA"/>
</dbReference>
<keyword evidence="2" id="KW-1185">Reference proteome</keyword>
<dbReference type="KEGG" id="oca:OCAR_6130"/>
<dbReference type="Pfam" id="PF10649">
    <property type="entry name" value="DUF2478"/>
    <property type="match status" value="1"/>
</dbReference>
<dbReference type="OrthoDB" id="5918880at2"/>